<evidence type="ECO:0000256" key="1">
    <source>
        <dbReference type="ARBA" id="ARBA00004123"/>
    </source>
</evidence>
<keyword evidence="7" id="KW-0238">DNA-binding</keyword>
<dbReference type="SUPFAM" id="SSF57667">
    <property type="entry name" value="beta-beta-alpha zinc fingers"/>
    <property type="match status" value="1"/>
</dbReference>
<evidence type="ECO:0000313" key="14">
    <source>
        <dbReference type="Proteomes" id="UP001381693"/>
    </source>
</evidence>
<dbReference type="PROSITE" id="PS00028">
    <property type="entry name" value="ZINC_FINGER_C2H2_1"/>
    <property type="match status" value="1"/>
</dbReference>
<dbReference type="Gene3D" id="3.30.160.60">
    <property type="entry name" value="Classic Zinc Finger"/>
    <property type="match status" value="2"/>
</dbReference>
<dbReference type="EMBL" id="JAXCGZ010018181">
    <property type="protein sequence ID" value="KAK7067498.1"/>
    <property type="molecule type" value="Genomic_DNA"/>
</dbReference>
<evidence type="ECO:0000256" key="9">
    <source>
        <dbReference type="ARBA" id="ARBA00023242"/>
    </source>
</evidence>
<dbReference type="AlphaFoldDB" id="A0AAN8WRG6"/>
<evidence type="ECO:0000256" key="3">
    <source>
        <dbReference type="ARBA" id="ARBA00022737"/>
    </source>
</evidence>
<evidence type="ECO:0000256" key="5">
    <source>
        <dbReference type="ARBA" id="ARBA00022833"/>
    </source>
</evidence>
<dbReference type="InterPro" id="IPR036236">
    <property type="entry name" value="Znf_C2H2_sf"/>
</dbReference>
<evidence type="ECO:0000256" key="4">
    <source>
        <dbReference type="ARBA" id="ARBA00022771"/>
    </source>
</evidence>
<feature type="domain" description="C2H2-type" evidence="12">
    <location>
        <begin position="9"/>
        <end position="36"/>
    </location>
</feature>
<keyword evidence="4 10" id="KW-0863">Zinc-finger</keyword>
<evidence type="ECO:0000259" key="12">
    <source>
        <dbReference type="PROSITE" id="PS50157"/>
    </source>
</evidence>
<proteinExistence type="predicted"/>
<dbReference type="PANTHER" id="PTHR23235:SF142">
    <property type="entry name" value="ZINC FINGER PROTEIN 384"/>
    <property type="match status" value="1"/>
</dbReference>
<evidence type="ECO:0000313" key="13">
    <source>
        <dbReference type="EMBL" id="KAK7067498.1"/>
    </source>
</evidence>
<dbReference type="Proteomes" id="UP001381693">
    <property type="component" value="Unassembled WGS sequence"/>
</dbReference>
<keyword evidence="6" id="KW-0805">Transcription regulation</keyword>
<protein>
    <recommendedName>
        <fullName evidence="12">C2H2-type domain-containing protein</fullName>
    </recommendedName>
</protein>
<accession>A0AAN8WRG6</accession>
<dbReference type="GO" id="GO:0000981">
    <property type="term" value="F:DNA-binding transcription factor activity, RNA polymerase II-specific"/>
    <property type="evidence" value="ECO:0007669"/>
    <property type="project" value="TreeGrafter"/>
</dbReference>
<organism evidence="13 14">
    <name type="scientific">Halocaridina rubra</name>
    <name type="common">Hawaiian red shrimp</name>
    <dbReference type="NCBI Taxonomy" id="373956"/>
    <lineage>
        <taxon>Eukaryota</taxon>
        <taxon>Metazoa</taxon>
        <taxon>Ecdysozoa</taxon>
        <taxon>Arthropoda</taxon>
        <taxon>Crustacea</taxon>
        <taxon>Multicrustacea</taxon>
        <taxon>Malacostraca</taxon>
        <taxon>Eumalacostraca</taxon>
        <taxon>Eucarida</taxon>
        <taxon>Decapoda</taxon>
        <taxon>Pleocyemata</taxon>
        <taxon>Caridea</taxon>
        <taxon>Atyoidea</taxon>
        <taxon>Atyidae</taxon>
        <taxon>Halocaridina</taxon>
    </lineage>
</organism>
<feature type="compositionally biased region" description="Basic residues" evidence="11">
    <location>
        <begin position="66"/>
        <end position="75"/>
    </location>
</feature>
<keyword evidence="9" id="KW-0539">Nucleus</keyword>
<evidence type="ECO:0000256" key="10">
    <source>
        <dbReference type="PROSITE-ProRule" id="PRU00042"/>
    </source>
</evidence>
<dbReference type="Pfam" id="PF00096">
    <property type="entry name" value="zf-C2H2"/>
    <property type="match status" value="2"/>
</dbReference>
<keyword evidence="14" id="KW-1185">Reference proteome</keyword>
<keyword evidence="2" id="KW-0479">Metal-binding</keyword>
<name>A0AAN8WRG6_HALRR</name>
<dbReference type="PROSITE" id="PS50157">
    <property type="entry name" value="ZINC_FINGER_C2H2_2"/>
    <property type="match status" value="2"/>
</dbReference>
<evidence type="ECO:0000256" key="8">
    <source>
        <dbReference type="ARBA" id="ARBA00023163"/>
    </source>
</evidence>
<keyword evidence="3" id="KW-0677">Repeat</keyword>
<evidence type="ECO:0000256" key="6">
    <source>
        <dbReference type="ARBA" id="ARBA00023015"/>
    </source>
</evidence>
<dbReference type="PANTHER" id="PTHR23235">
    <property type="entry name" value="KRUEPPEL-LIKE TRANSCRIPTION FACTOR"/>
    <property type="match status" value="1"/>
</dbReference>
<evidence type="ECO:0000256" key="7">
    <source>
        <dbReference type="ARBA" id="ARBA00023125"/>
    </source>
</evidence>
<dbReference type="GO" id="GO:0008270">
    <property type="term" value="F:zinc ion binding"/>
    <property type="evidence" value="ECO:0007669"/>
    <property type="project" value="UniProtKB-KW"/>
</dbReference>
<keyword evidence="5" id="KW-0862">Zinc</keyword>
<feature type="domain" description="C2H2-type" evidence="12">
    <location>
        <begin position="36"/>
        <end position="68"/>
    </location>
</feature>
<dbReference type="SMART" id="SM00355">
    <property type="entry name" value="ZnF_C2H2"/>
    <property type="match status" value="2"/>
</dbReference>
<keyword evidence="8" id="KW-0804">Transcription</keyword>
<feature type="region of interest" description="Disordered" evidence="11">
    <location>
        <begin position="57"/>
        <end position="85"/>
    </location>
</feature>
<gene>
    <name evidence="13" type="ORF">SK128_018877</name>
</gene>
<evidence type="ECO:0000256" key="11">
    <source>
        <dbReference type="SAM" id="MobiDB-lite"/>
    </source>
</evidence>
<dbReference type="InterPro" id="IPR013087">
    <property type="entry name" value="Znf_C2H2_type"/>
</dbReference>
<dbReference type="GO" id="GO:0005634">
    <property type="term" value="C:nucleus"/>
    <property type="evidence" value="ECO:0007669"/>
    <property type="project" value="UniProtKB-SubCell"/>
</dbReference>
<evidence type="ECO:0000256" key="2">
    <source>
        <dbReference type="ARBA" id="ARBA00022723"/>
    </source>
</evidence>
<comment type="subcellular location">
    <subcellularLocation>
        <location evidence="1">Nucleus</location>
    </subcellularLocation>
</comment>
<dbReference type="FunFam" id="3.30.160.60:FF:000618">
    <property type="entry name" value="zinc finger protein 341 isoform X1"/>
    <property type="match status" value="1"/>
</dbReference>
<sequence>MIHTGEKPFECPLCKTAFNRKDKLKRHMLIHEAKKFKCPFRASTDCRREFSRPDKLRVHLLTHAGGRSRRKKGRSRSNNNYKRDQGVKNEVLEIEDYKCSICNR</sequence>
<comment type="caution">
    <text evidence="13">The sequence shown here is derived from an EMBL/GenBank/DDBJ whole genome shotgun (WGS) entry which is preliminary data.</text>
</comment>
<dbReference type="GO" id="GO:0000978">
    <property type="term" value="F:RNA polymerase II cis-regulatory region sequence-specific DNA binding"/>
    <property type="evidence" value="ECO:0007669"/>
    <property type="project" value="TreeGrafter"/>
</dbReference>
<reference evidence="13 14" key="1">
    <citation type="submission" date="2023-11" db="EMBL/GenBank/DDBJ databases">
        <title>Halocaridina rubra genome assembly.</title>
        <authorList>
            <person name="Smith C."/>
        </authorList>
    </citation>
    <scope>NUCLEOTIDE SEQUENCE [LARGE SCALE GENOMIC DNA]</scope>
    <source>
        <strain evidence="13">EP-1</strain>
        <tissue evidence="13">Whole</tissue>
    </source>
</reference>